<evidence type="ECO:0000313" key="2">
    <source>
        <dbReference type="EMBL" id="QSX29627.1"/>
    </source>
</evidence>
<reference evidence="2 3" key="1">
    <citation type="submission" date="2021-03" db="EMBL/GenBank/DDBJ databases">
        <title>Novel species identification of genus Shewanella.</title>
        <authorList>
            <person name="Liu G."/>
            <person name="Zhang Q."/>
        </authorList>
    </citation>
    <scope>NUCLEOTIDE SEQUENCE [LARGE SCALE GENOMIC DNA]</scope>
    <source>
        <strain evidence="2 3">FJAT-53726</strain>
    </source>
</reference>
<sequence>MYNTAKKQVWYGELRTSRGNTIVVHDNQLPEASPGRIYLYNTERKAIVEYVEDIVKVNLYDLDDAAVKAAEAQFGGAWKAARADFMEKHQARINLSNVKDSAPARKSKVEVEPEEEAVGSGGDDDFSDDWGDDFDD</sequence>
<accession>A0A975AKQ8</accession>
<keyword evidence="3" id="KW-1185">Reference proteome</keyword>
<organism evidence="2 3">
    <name type="scientific">Shewanella cyperi</name>
    <dbReference type="NCBI Taxonomy" id="2814292"/>
    <lineage>
        <taxon>Bacteria</taxon>
        <taxon>Pseudomonadati</taxon>
        <taxon>Pseudomonadota</taxon>
        <taxon>Gammaproteobacteria</taxon>
        <taxon>Alteromonadales</taxon>
        <taxon>Shewanellaceae</taxon>
        <taxon>Shewanella</taxon>
    </lineage>
</organism>
<dbReference type="Proteomes" id="UP000663281">
    <property type="component" value="Chromosome"/>
</dbReference>
<dbReference type="AlphaFoldDB" id="A0A975AKQ8"/>
<feature type="region of interest" description="Disordered" evidence="1">
    <location>
        <begin position="96"/>
        <end position="136"/>
    </location>
</feature>
<evidence type="ECO:0000313" key="3">
    <source>
        <dbReference type="Proteomes" id="UP000663281"/>
    </source>
</evidence>
<dbReference type="KEGG" id="scyp:JYB88_15730"/>
<name>A0A975AKQ8_9GAMM</name>
<gene>
    <name evidence="2" type="ORF">JYB88_15730</name>
</gene>
<proteinExistence type="predicted"/>
<dbReference type="EMBL" id="CP071504">
    <property type="protein sequence ID" value="QSX29627.1"/>
    <property type="molecule type" value="Genomic_DNA"/>
</dbReference>
<dbReference type="RefSeq" id="WP_207320974.1">
    <property type="nucleotide sequence ID" value="NZ_CP071501.1"/>
</dbReference>
<feature type="compositionally biased region" description="Acidic residues" evidence="1">
    <location>
        <begin position="112"/>
        <end position="136"/>
    </location>
</feature>
<evidence type="ECO:0000256" key="1">
    <source>
        <dbReference type="SAM" id="MobiDB-lite"/>
    </source>
</evidence>
<protein>
    <submittedName>
        <fullName evidence="2">Uncharacterized protein</fullName>
    </submittedName>
</protein>